<dbReference type="InterPro" id="IPR009660">
    <property type="entry name" value="Phage_A500_Gp15"/>
</dbReference>
<gene>
    <name evidence="1" type="ORF">SAMN05216232_0178</name>
</gene>
<dbReference type="RefSeq" id="WP_217649046.1">
    <property type="nucleotide sequence ID" value="NZ_FOEH01000001.1"/>
</dbReference>
<reference evidence="1 2" key="1">
    <citation type="submission" date="2016-10" db="EMBL/GenBank/DDBJ databases">
        <authorList>
            <person name="Varghese N."/>
            <person name="Submissions S."/>
        </authorList>
    </citation>
    <scope>NUCLEOTIDE SEQUENCE [LARGE SCALE GENOMIC DNA]</scope>
    <source>
        <strain evidence="1 2">CGMCC 1.7734</strain>
    </source>
</reference>
<organism evidence="1 2">
    <name type="scientific">Virgibacillus subterraneus</name>
    <dbReference type="NCBI Taxonomy" id="621109"/>
    <lineage>
        <taxon>Bacteria</taxon>
        <taxon>Bacillati</taxon>
        <taxon>Bacillota</taxon>
        <taxon>Bacilli</taxon>
        <taxon>Bacillales</taxon>
        <taxon>Bacillaceae</taxon>
        <taxon>Virgibacillus</taxon>
    </lineage>
</organism>
<name>A0A1H8YXI6_9BACI</name>
<dbReference type="Pfam" id="PF06854">
    <property type="entry name" value="Phage_Gp15"/>
    <property type="match status" value="1"/>
</dbReference>
<comment type="caution">
    <text evidence="1">The sequence shown here is derived from an EMBL/GenBank/DDBJ whole genome shotgun (WGS) entry which is preliminary data.</text>
</comment>
<accession>A0A1H8YXI6</accession>
<evidence type="ECO:0000313" key="2">
    <source>
        <dbReference type="Proteomes" id="UP000198733"/>
    </source>
</evidence>
<proteinExistence type="predicted"/>
<dbReference type="EMBL" id="FOEH01000001">
    <property type="protein sequence ID" value="SEP56771.1"/>
    <property type="molecule type" value="Genomic_DNA"/>
</dbReference>
<sequence length="99" mass="11984">MFLTQEFEDKFRYGRYVLHVDMTFDNILSFSSMLEDDSFLEAEKVVVGLEMLLYDYEKIEDIPHEDKFELFKYIMKEYLGNDLDAKQEQAENEEENEEE</sequence>
<feature type="non-terminal residue" evidence="1">
    <location>
        <position position="99"/>
    </location>
</feature>
<protein>
    <submittedName>
        <fullName evidence="1">Bacteriophage Gp15 protein</fullName>
    </submittedName>
</protein>
<evidence type="ECO:0000313" key="1">
    <source>
        <dbReference type="EMBL" id="SEP56771.1"/>
    </source>
</evidence>
<dbReference type="Proteomes" id="UP000198733">
    <property type="component" value="Unassembled WGS sequence"/>
</dbReference>
<keyword evidence="2" id="KW-1185">Reference proteome</keyword>